<feature type="region of interest" description="Disordered" evidence="7">
    <location>
        <begin position="1"/>
        <end position="100"/>
    </location>
</feature>
<feature type="compositionally biased region" description="Basic and acidic residues" evidence="7">
    <location>
        <begin position="451"/>
        <end position="460"/>
    </location>
</feature>
<dbReference type="InterPro" id="IPR011993">
    <property type="entry name" value="PH-like_dom_sf"/>
</dbReference>
<dbReference type="GO" id="GO:0000145">
    <property type="term" value="C:exocyst"/>
    <property type="evidence" value="ECO:0007669"/>
    <property type="project" value="InterPro"/>
</dbReference>
<comment type="subcellular location">
    <subcellularLocation>
        <location evidence="1">Cytoplasmic vesicle</location>
        <location evidence="1">Secretory vesicle</location>
    </subcellularLocation>
</comment>
<accession>A0A875RTP7</accession>
<feature type="compositionally biased region" description="Acidic residues" evidence="7">
    <location>
        <begin position="36"/>
        <end position="48"/>
    </location>
</feature>
<evidence type="ECO:0000313" key="10">
    <source>
        <dbReference type="Proteomes" id="UP000662931"/>
    </source>
</evidence>
<dbReference type="InterPro" id="IPR042560">
    <property type="entry name" value="Exo84_C_2"/>
</dbReference>
<evidence type="ECO:0000256" key="1">
    <source>
        <dbReference type="ARBA" id="ARBA00004398"/>
    </source>
</evidence>
<dbReference type="SUPFAM" id="SSF50729">
    <property type="entry name" value="PH domain-like"/>
    <property type="match status" value="1"/>
</dbReference>
<name>A0A875RTP7_EENNA</name>
<dbReference type="Proteomes" id="UP000662931">
    <property type="component" value="Chromosome 1"/>
</dbReference>
<keyword evidence="6" id="KW-0653">Protein transport</keyword>
<dbReference type="RefSeq" id="XP_038777292.1">
    <property type="nucleotide sequence ID" value="XM_038921364.1"/>
</dbReference>
<feature type="compositionally biased region" description="Polar residues" evidence="7">
    <location>
        <begin position="418"/>
        <end position="444"/>
    </location>
</feature>
<protein>
    <recommendedName>
        <fullName evidence="3">Exocyst complex component EXO84</fullName>
    </recommendedName>
</protein>
<comment type="similarity">
    <text evidence="2">Belongs to the EXO84 family.</text>
</comment>
<dbReference type="InterPro" id="IPR033961">
    <property type="entry name" value="Exo84"/>
</dbReference>
<evidence type="ECO:0000259" key="8">
    <source>
        <dbReference type="Pfam" id="PF16528"/>
    </source>
</evidence>
<dbReference type="Pfam" id="PF16528">
    <property type="entry name" value="Exo84_C"/>
    <property type="match status" value="1"/>
</dbReference>
<keyword evidence="4" id="KW-0813">Transport</keyword>
<keyword evidence="5" id="KW-0268">Exocytosis</keyword>
<dbReference type="PANTHER" id="PTHR21426">
    <property type="entry name" value="EXOCYST COMPLEX COMPONENT 8"/>
    <property type="match status" value="1"/>
</dbReference>
<dbReference type="Gene3D" id="2.30.29.30">
    <property type="entry name" value="Pleckstrin-homology domain (PH domain)/Phosphotyrosine-binding domain (PTB)"/>
    <property type="match status" value="1"/>
</dbReference>
<dbReference type="GO" id="GO:0006887">
    <property type="term" value="P:exocytosis"/>
    <property type="evidence" value="ECO:0007669"/>
    <property type="project" value="UniProtKB-KW"/>
</dbReference>
<gene>
    <name evidence="9" type="ORF">FOA43_001040</name>
</gene>
<dbReference type="GO" id="GO:0030133">
    <property type="term" value="C:transport vesicle"/>
    <property type="evidence" value="ECO:0007669"/>
    <property type="project" value="UniProtKB-SubCell"/>
</dbReference>
<sequence length="688" mass="78498">MTDRRLSRANWSTKTKDSVHTNPPYRQFLSVPGQDVIEEEKEDEENVIEESYKPQPRPPKQHPPLETPPQKPQKLSSASRTRRVTISKPHRVDNSGHNRRFSVRIPRPDIAVLGNVPALPKEAATMVNKEQIVHLPQQSLKETLLSSSYDPTTYLHTHLQDADAEKIEVVTTQLADLSLSNNYDVKHTITQSLNSVLAVSDAVSATEEMLQGLKKTVSSLNDVMYQQLEDANANGEQYGQQLRQQQPESARSVPDKRRSVMILEKRWASNLNALFKEVDGAQQFVSAIPGRHVMAQSKRWGELNALTWKPIRPAHLIILNDYLLVATRKRIEDKKRTVATGCWPMREVTLVEPQNGNSSASGGDDQFTLAFKTRNASLLFQTDSQNEYNKVKVAFKKAKAECTRNSEMDGARNRSKNLRSSMSRLSSDHMNGNSEVLHDLSSQLAHRRARSRDSKQKSTTDRLNSIDENLTNVEICLGHQRFEESVDLINRLKELLGAMETRLREAYGSGLKVSQSDSQLSILIKLKQLKLQELTDELVKTLSWEICDFYSSNQDIVQILDLFRLLGLESKGRSVLLDAKTAQLEELVTSVRFEGDLKNYLLQASILYFNSIRQTYILYEQCFPQTKDKTFVIEWANERVSSYNKIFHRQLIDYQRGSEVYDSCERIAREQSQPLKQMGLNVDYLFGF</sequence>
<dbReference type="SUPFAM" id="SSF74788">
    <property type="entry name" value="Cullin repeat-like"/>
    <property type="match status" value="1"/>
</dbReference>
<dbReference type="InterPro" id="IPR032403">
    <property type="entry name" value="Exo84_C"/>
</dbReference>
<evidence type="ECO:0000256" key="3">
    <source>
        <dbReference type="ARBA" id="ARBA00021269"/>
    </source>
</evidence>
<dbReference type="Gene3D" id="1.20.58.1210">
    <property type="entry name" value="Exo84p, N-terminal helical domain"/>
    <property type="match status" value="1"/>
</dbReference>
<evidence type="ECO:0000256" key="5">
    <source>
        <dbReference type="ARBA" id="ARBA00022483"/>
    </source>
</evidence>
<reference evidence="9" key="1">
    <citation type="submission" date="2020-10" db="EMBL/GenBank/DDBJ databases">
        <authorList>
            <person name="Roach M.J.R."/>
        </authorList>
    </citation>
    <scope>NUCLEOTIDE SEQUENCE</scope>
    <source>
        <strain evidence="9">CBS 1945</strain>
    </source>
</reference>
<dbReference type="GO" id="GO:0006893">
    <property type="term" value="P:Golgi to plasma membrane transport"/>
    <property type="evidence" value="ECO:0007669"/>
    <property type="project" value="TreeGrafter"/>
</dbReference>
<keyword evidence="10" id="KW-1185">Reference proteome</keyword>
<dbReference type="InterPro" id="IPR016159">
    <property type="entry name" value="Cullin_repeat-like_dom_sf"/>
</dbReference>
<evidence type="ECO:0000256" key="7">
    <source>
        <dbReference type="SAM" id="MobiDB-lite"/>
    </source>
</evidence>
<feature type="compositionally biased region" description="Basic and acidic residues" evidence="7">
    <location>
        <begin position="402"/>
        <end position="412"/>
    </location>
</feature>
<evidence type="ECO:0000313" key="9">
    <source>
        <dbReference type="EMBL" id="QPG73727.1"/>
    </source>
</evidence>
<feature type="compositionally biased region" description="Basic residues" evidence="7">
    <location>
        <begin position="80"/>
        <end position="89"/>
    </location>
</feature>
<proteinExistence type="inferred from homology"/>
<dbReference type="KEGG" id="bnn:FOA43_001040"/>
<dbReference type="OrthoDB" id="642193at2759"/>
<dbReference type="PANTHER" id="PTHR21426:SF12">
    <property type="entry name" value="EXOCYST COMPLEX COMPONENT 8"/>
    <property type="match status" value="1"/>
</dbReference>
<dbReference type="InterPro" id="IPR042561">
    <property type="entry name" value="Exo84_C_1"/>
</dbReference>
<dbReference type="EMBL" id="CP064812">
    <property type="protein sequence ID" value="QPG73727.1"/>
    <property type="molecule type" value="Genomic_DNA"/>
</dbReference>
<evidence type="ECO:0000256" key="4">
    <source>
        <dbReference type="ARBA" id="ARBA00022448"/>
    </source>
</evidence>
<dbReference type="GeneID" id="62194441"/>
<dbReference type="Gene3D" id="1.20.58.1220">
    <property type="entry name" value="Exo84p, C-terminal helical domain"/>
    <property type="match status" value="1"/>
</dbReference>
<dbReference type="GO" id="GO:0015031">
    <property type="term" value="P:protein transport"/>
    <property type="evidence" value="ECO:0007669"/>
    <property type="project" value="UniProtKB-KW"/>
</dbReference>
<evidence type="ECO:0000256" key="2">
    <source>
        <dbReference type="ARBA" id="ARBA00007210"/>
    </source>
</evidence>
<feature type="region of interest" description="Disordered" evidence="7">
    <location>
        <begin position="402"/>
        <end position="463"/>
    </location>
</feature>
<feature type="compositionally biased region" description="Pro residues" evidence="7">
    <location>
        <begin position="55"/>
        <end position="71"/>
    </location>
</feature>
<evidence type="ECO:0000256" key="6">
    <source>
        <dbReference type="ARBA" id="ARBA00022927"/>
    </source>
</evidence>
<organism evidence="9 10">
    <name type="scientific">Eeniella nana</name>
    <name type="common">Yeast</name>
    <name type="synonym">Brettanomyces nanus</name>
    <dbReference type="NCBI Taxonomy" id="13502"/>
    <lineage>
        <taxon>Eukaryota</taxon>
        <taxon>Fungi</taxon>
        <taxon>Dikarya</taxon>
        <taxon>Ascomycota</taxon>
        <taxon>Saccharomycotina</taxon>
        <taxon>Pichiomycetes</taxon>
        <taxon>Pichiales</taxon>
        <taxon>Pichiaceae</taxon>
        <taxon>Brettanomyces</taxon>
    </lineage>
</organism>
<dbReference type="Pfam" id="PF25345">
    <property type="entry name" value="PH_EXO84"/>
    <property type="match status" value="1"/>
</dbReference>
<feature type="compositionally biased region" description="Low complexity" evidence="7">
    <location>
        <begin position="237"/>
        <end position="246"/>
    </location>
</feature>
<feature type="domain" description="Exocyst component Exo84 C-terminal" evidence="8">
    <location>
        <begin position="465"/>
        <end position="682"/>
    </location>
</feature>
<feature type="region of interest" description="Disordered" evidence="7">
    <location>
        <begin position="235"/>
        <end position="254"/>
    </location>
</feature>
<dbReference type="AlphaFoldDB" id="A0A875RTP7"/>